<gene>
    <name evidence="2" type="ORF">EV650_7148</name>
</gene>
<keyword evidence="2" id="KW-0689">Ribosomal protein</keyword>
<name>A0A4R7ZDN9_9ACTN</name>
<keyword evidence="3" id="KW-1185">Reference proteome</keyword>
<dbReference type="AlphaFoldDB" id="A0A4R7ZDN9"/>
<dbReference type="EMBL" id="SODF01000003">
    <property type="protein sequence ID" value="TDW15659.1"/>
    <property type="molecule type" value="Genomic_DNA"/>
</dbReference>
<evidence type="ECO:0000259" key="1">
    <source>
        <dbReference type="PROSITE" id="PS51186"/>
    </source>
</evidence>
<dbReference type="InterPro" id="IPR050276">
    <property type="entry name" value="MshD_Acetyltransferase"/>
</dbReference>
<accession>A0A4R7ZDN9</accession>
<keyword evidence="2" id="KW-0687">Ribonucleoprotein</keyword>
<protein>
    <submittedName>
        <fullName evidence="2">Ribosomal protein S18 acetylase RimI-like enzyme</fullName>
    </submittedName>
</protein>
<feature type="domain" description="N-acetyltransferase" evidence="1">
    <location>
        <begin position="2"/>
        <end position="152"/>
    </location>
</feature>
<dbReference type="InterPro" id="IPR016181">
    <property type="entry name" value="Acyl_CoA_acyltransferase"/>
</dbReference>
<dbReference type="Pfam" id="PF00583">
    <property type="entry name" value="Acetyltransf_1"/>
    <property type="match status" value="1"/>
</dbReference>
<dbReference type="Gene3D" id="3.40.630.30">
    <property type="match status" value="1"/>
</dbReference>
<reference evidence="2 3" key="1">
    <citation type="submission" date="2019-03" db="EMBL/GenBank/DDBJ databases">
        <title>Genomic Encyclopedia of Type Strains, Phase III (KMG-III): the genomes of soil and plant-associated and newly described type strains.</title>
        <authorList>
            <person name="Whitman W."/>
        </authorList>
    </citation>
    <scope>NUCLEOTIDE SEQUENCE [LARGE SCALE GENOMIC DNA]</scope>
    <source>
        <strain evidence="2 3">VKM Ac-2570</strain>
    </source>
</reference>
<dbReference type="OrthoDB" id="3196337at2"/>
<comment type="caution">
    <text evidence="2">The sequence shown here is derived from an EMBL/GenBank/DDBJ whole genome shotgun (WGS) entry which is preliminary data.</text>
</comment>
<dbReference type="PROSITE" id="PS51186">
    <property type="entry name" value="GNAT"/>
    <property type="match status" value="1"/>
</dbReference>
<dbReference type="CDD" id="cd04301">
    <property type="entry name" value="NAT_SF"/>
    <property type="match status" value="1"/>
</dbReference>
<evidence type="ECO:0000313" key="2">
    <source>
        <dbReference type="EMBL" id="TDW15659.1"/>
    </source>
</evidence>
<dbReference type="Proteomes" id="UP000295447">
    <property type="component" value="Unassembled WGS sequence"/>
</dbReference>
<proteinExistence type="predicted"/>
<dbReference type="SUPFAM" id="SSF55729">
    <property type="entry name" value="Acyl-CoA N-acyltransferases (Nat)"/>
    <property type="match status" value="1"/>
</dbReference>
<evidence type="ECO:0000313" key="3">
    <source>
        <dbReference type="Proteomes" id="UP000295447"/>
    </source>
</evidence>
<dbReference type="PANTHER" id="PTHR43617">
    <property type="entry name" value="L-AMINO ACID N-ACETYLTRANSFERASE"/>
    <property type="match status" value="1"/>
</dbReference>
<dbReference type="GO" id="GO:0016747">
    <property type="term" value="F:acyltransferase activity, transferring groups other than amino-acyl groups"/>
    <property type="evidence" value="ECO:0007669"/>
    <property type="project" value="InterPro"/>
</dbReference>
<dbReference type="GO" id="GO:0005840">
    <property type="term" value="C:ribosome"/>
    <property type="evidence" value="ECO:0007669"/>
    <property type="project" value="UniProtKB-KW"/>
</dbReference>
<sequence>MYRIRPATPSDVTFLGNVSLAATRAQGRLPADFDEDAWLAGFTEWSLESIDDPSTDLNVIEVDGRRAGRLRITRTANSVELNGIQLHPGVQNRGIGTAIIGELQSEAAGHGVPLQLHVERDNPNARRLYDRLGFTKIGEDGAEDVLQWSPKG</sequence>
<dbReference type="InterPro" id="IPR000182">
    <property type="entry name" value="GNAT_dom"/>
</dbReference>
<organism evidence="2 3">
    <name type="scientific">Kribbella kalugense</name>
    <dbReference type="NCBI Taxonomy" id="2512221"/>
    <lineage>
        <taxon>Bacteria</taxon>
        <taxon>Bacillati</taxon>
        <taxon>Actinomycetota</taxon>
        <taxon>Actinomycetes</taxon>
        <taxon>Propionibacteriales</taxon>
        <taxon>Kribbellaceae</taxon>
        <taxon>Kribbella</taxon>
    </lineage>
</organism>
<dbReference type="RefSeq" id="WP_134123495.1">
    <property type="nucleotide sequence ID" value="NZ_SODF01000003.1"/>
</dbReference>